<protein>
    <submittedName>
        <fullName evidence="3">Phosphatidylserine decarboxylase proenzyme</fullName>
        <ecNumber evidence="3">4.1.1.65</ecNumber>
    </submittedName>
</protein>
<evidence type="ECO:0000256" key="2">
    <source>
        <dbReference type="ARBA" id="ARBA00023239"/>
    </source>
</evidence>
<dbReference type="GO" id="GO:0008654">
    <property type="term" value="P:phospholipid biosynthetic process"/>
    <property type="evidence" value="ECO:0007669"/>
    <property type="project" value="InterPro"/>
</dbReference>
<evidence type="ECO:0000313" key="3">
    <source>
        <dbReference type="EMBL" id="KUG22730.1"/>
    </source>
</evidence>
<keyword evidence="1" id="KW-0210">Decarboxylase</keyword>
<accession>A0A0W8FP81</accession>
<reference evidence="3" key="1">
    <citation type="journal article" date="2015" name="Proc. Natl. Acad. Sci. U.S.A.">
        <title>Networks of energetic and metabolic interactions define dynamics in microbial communities.</title>
        <authorList>
            <person name="Embree M."/>
            <person name="Liu J.K."/>
            <person name="Al-Bassam M.M."/>
            <person name="Zengler K."/>
        </authorList>
    </citation>
    <scope>NUCLEOTIDE SEQUENCE</scope>
</reference>
<dbReference type="GO" id="GO:0004609">
    <property type="term" value="F:phosphatidylserine decarboxylase activity"/>
    <property type="evidence" value="ECO:0007669"/>
    <property type="project" value="UniProtKB-EC"/>
</dbReference>
<name>A0A0W8FP81_9ZZZZ</name>
<evidence type="ECO:0000256" key="1">
    <source>
        <dbReference type="ARBA" id="ARBA00022793"/>
    </source>
</evidence>
<dbReference type="AlphaFoldDB" id="A0A0W8FP81"/>
<dbReference type="InterPro" id="IPR003817">
    <property type="entry name" value="PS_Dcarbxylase"/>
</dbReference>
<dbReference type="Pfam" id="PF02666">
    <property type="entry name" value="PS_Dcarbxylase"/>
    <property type="match status" value="1"/>
</dbReference>
<proteinExistence type="predicted"/>
<gene>
    <name evidence="3" type="ORF">ASZ90_007422</name>
</gene>
<sequence length="337" mass="38793">MQKHQYIERNSRKIYDEQFYGHKAVKFLYSNIREQSPWLFRQLTGPRISRFLAYHNYDGFLSGKMKDHLDLQKIMKLSTQELLEPPEKMDSLKKIFERKIRYWQYRPIPNDPLSIVAPADSRMLFGSFSETSSLFIKGKFFEYEEILGQHKETWLKAFHDGDFAIFRLTPEKYHYNHTPVAGKVIDFYPITGAYHACNPNAVISVVTPYSKNKRVVTIIDTDVEGGTQAGLVAMIEVVALMIGDIVQCYSEKEYENPIPVGTGMFMKKGMPKSLFRPGSSTIVLIFQKNMVRFADDIAANMSCPDAQSIFSNGFRKSLVETEVKVRSYIGSANVRRN</sequence>
<comment type="caution">
    <text evidence="3">The sequence shown here is derived from an EMBL/GenBank/DDBJ whole genome shotgun (WGS) entry which is preliminary data.</text>
</comment>
<organism evidence="3">
    <name type="scientific">hydrocarbon metagenome</name>
    <dbReference type="NCBI Taxonomy" id="938273"/>
    <lineage>
        <taxon>unclassified sequences</taxon>
        <taxon>metagenomes</taxon>
        <taxon>ecological metagenomes</taxon>
    </lineage>
</organism>
<keyword evidence="2 3" id="KW-0456">Lyase</keyword>
<dbReference type="PANTHER" id="PTHR10067">
    <property type="entry name" value="PHOSPHATIDYLSERINE DECARBOXYLASE"/>
    <property type="match status" value="1"/>
</dbReference>
<dbReference type="EC" id="4.1.1.65" evidence="3"/>
<dbReference type="EMBL" id="LNQE01000941">
    <property type="protein sequence ID" value="KUG22730.1"/>
    <property type="molecule type" value="Genomic_DNA"/>
</dbReference>